<dbReference type="STRING" id="477245.TU94_30455"/>
<dbReference type="PATRIC" id="fig|477245.3.peg.6483"/>
<gene>
    <name evidence="1" type="ORF">TU94_30455</name>
</gene>
<reference evidence="1 2" key="1">
    <citation type="submission" date="2015-02" db="EMBL/GenBank/DDBJ databases">
        <title>Genome sequence of thermotolerant Streptomyces cyaneogriseus subsp. Noncyanogenus NMWT1, the producer of nematocidal antibiotics nemadectin.</title>
        <authorList>
            <person name="Wang H."/>
            <person name="Li C."/>
            <person name="Xiang W."/>
            <person name="Wang X."/>
        </authorList>
    </citation>
    <scope>NUCLEOTIDE SEQUENCE [LARGE SCALE GENOMIC DNA]</scope>
    <source>
        <strain evidence="1 2">NMWT 1</strain>
    </source>
</reference>
<sequence>MSNHTYRVTEIVGTSPDGVDQAIRNGISRASRTLRNLDWFEVTQVRGQITDGEIAHWQVGLKVGFRLEDAD</sequence>
<dbReference type="NCBIfam" id="NF043052">
    <property type="entry name" value="DodecBact"/>
    <property type="match status" value="1"/>
</dbReference>
<name>A0A0C5GKV3_9ACTN</name>
<dbReference type="Gene3D" id="3.30.1660.10">
    <property type="entry name" value="Flavin-binding protein dodecin"/>
    <property type="match status" value="1"/>
</dbReference>
<dbReference type="InterPro" id="IPR050049">
    <property type="entry name" value="Dodecin_bact"/>
</dbReference>
<dbReference type="InterPro" id="IPR036694">
    <property type="entry name" value="Dodecin-like_sf"/>
</dbReference>
<dbReference type="Proteomes" id="UP000032234">
    <property type="component" value="Chromosome"/>
</dbReference>
<dbReference type="AlphaFoldDB" id="A0A0C5GKV3"/>
<evidence type="ECO:0000313" key="1">
    <source>
        <dbReference type="EMBL" id="AJP05111.1"/>
    </source>
</evidence>
<dbReference type="PANTHER" id="PTHR39324:SF1">
    <property type="entry name" value="CALCIUM DODECIN"/>
    <property type="match status" value="1"/>
</dbReference>
<dbReference type="RefSeq" id="WP_044386545.1">
    <property type="nucleotide sequence ID" value="NZ_CP010849.1"/>
</dbReference>
<protein>
    <submittedName>
        <fullName evidence="1">Dodecin family protein</fullName>
    </submittedName>
</protein>
<dbReference type="HOGENOM" id="CLU_161196_1_1_11"/>
<dbReference type="InterPro" id="IPR009923">
    <property type="entry name" value="Dodecin"/>
</dbReference>
<dbReference type="SUPFAM" id="SSF89807">
    <property type="entry name" value="Dodecin-like"/>
    <property type="match status" value="1"/>
</dbReference>
<keyword evidence="2" id="KW-1185">Reference proteome</keyword>
<dbReference type="InterPro" id="IPR025543">
    <property type="entry name" value="Dodecin-like"/>
</dbReference>
<dbReference type="OrthoDB" id="9805889at2"/>
<dbReference type="PANTHER" id="PTHR39324">
    <property type="entry name" value="CALCIUM DODECIN"/>
    <property type="match status" value="1"/>
</dbReference>
<dbReference type="EMBL" id="CP010849">
    <property type="protein sequence ID" value="AJP05111.1"/>
    <property type="molecule type" value="Genomic_DNA"/>
</dbReference>
<organism evidence="1 2">
    <name type="scientific">Streptomyces cyaneogriseus subsp. noncyanogenus</name>
    <dbReference type="NCBI Taxonomy" id="477245"/>
    <lineage>
        <taxon>Bacteria</taxon>
        <taxon>Bacillati</taxon>
        <taxon>Actinomycetota</taxon>
        <taxon>Actinomycetes</taxon>
        <taxon>Kitasatosporales</taxon>
        <taxon>Streptomycetaceae</taxon>
        <taxon>Streptomyces</taxon>
    </lineage>
</organism>
<dbReference type="Pfam" id="PF07311">
    <property type="entry name" value="Dodecin"/>
    <property type="match status" value="1"/>
</dbReference>
<evidence type="ECO:0000313" key="2">
    <source>
        <dbReference type="Proteomes" id="UP000032234"/>
    </source>
</evidence>
<dbReference type="KEGG" id="scw:TU94_30455"/>
<accession>A0A0C5GKV3</accession>
<proteinExistence type="predicted"/>